<evidence type="ECO:0000256" key="6">
    <source>
        <dbReference type="ARBA" id="ARBA00023136"/>
    </source>
</evidence>
<keyword evidence="4" id="KW-0336">GPI-anchor</keyword>
<dbReference type="GO" id="GO:0005886">
    <property type="term" value="C:plasma membrane"/>
    <property type="evidence" value="ECO:0007669"/>
    <property type="project" value="UniProtKB-SubCell"/>
</dbReference>
<evidence type="ECO:0000256" key="9">
    <source>
        <dbReference type="SAM" id="MobiDB-lite"/>
    </source>
</evidence>
<evidence type="ECO:0000256" key="1">
    <source>
        <dbReference type="ARBA" id="ARBA00002523"/>
    </source>
</evidence>
<feature type="compositionally biased region" description="Polar residues" evidence="9">
    <location>
        <begin position="169"/>
        <end position="186"/>
    </location>
</feature>
<keyword evidence="6" id="KW-0472">Membrane</keyword>
<protein>
    <submittedName>
        <fullName evidence="11">Trypanosomal VSG domain containing protein, putative</fullName>
    </submittedName>
</protein>
<evidence type="ECO:0000256" key="4">
    <source>
        <dbReference type="ARBA" id="ARBA00022622"/>
    </source>
</evidence>
<evidence type="ECO:0000256" key="3">
    <source>
        <dbReference type="ARBA" id="ARBA00022475"/>
    </source>
</evidence>
<dbReference type="Pfam" id="PF13206">
    <property type="entry name" value="VSG_B"/>
    <property type="match status" value="1"/>
</dbReference>
<dbReference type="AlphaFoldDB" id="A0A1G4I7E7"/>
<dbReference type="VEuPathDB" id="TriTrypDB:TEOVI_000593800"/>
<evidence type="ECO:0000256" key="8">
    <source>
        <dbReference type="ARBA" id="ARBA00023288"/>
    </source>
</evidence>
<reference evidence="11" key="1">
    <citation type="submission" date="2016-09" db="EMBL/GenBank/DDBJ databases">
        <authorList>
            <person name="Hebert L."/>
            <person name="Moumen B."/>
        </authorList>
    </citation>
    <scope>NUCLEOTIDE SEQUENCE [LARGE SCALE GENOMIC DNA]</scope>
    <source>
        <strain evidence="11">OVI</strain>
    </source>
</reference>
<keyword evidence="7" id="KW-0325">Glycoprotein</keyword>
<evidence type="ECO:0000313" key="11">
    <source>
        <dbReference type="EMBL" id="SCU67887.1"/>
    </source>
</evidence>
<dbReference type="GeneID" id="92379877"/>
<comment type="subcellular location">
    <subcellularLocation>
        <location evidence="2">Cell membrane</location>
        <topology evidence="2">Lipid-anchor</topology>
        <topology evidence="2">GPI-anchor</topology>
    </subcellularLocation>
</comment>
<comment type="caution">
    <text evidence="11">The sequence shown here is derived from an EMBL/GenBank/DDBJ whole genome shotgun (WGS) entry which is preliminary data.</text>
</comment>
<dbReference type="Proteomes" id="UP000195570">
    <property type="component" value="Unassembled WGS sequence"/>
</dbReference>
<feature type="domain" description="Trypanosome variant surface glycoprotein B-type N-terminal" evidence="10">
    <location>
        <begin position="26"/>
        <end position="177"/>
    </location>
</feature>
<dbReference type="GO" id="GO:0098552">
    <property type="term" value="C:side of membrane"/>
    <property type="evidence" value="ECO:0007669"/>
    <property type="project" value="UniProtKB-KW"/>
</dbReference>
<keyword evidence="5" id="KW-0732">Signal</keyword>
<organism evidence="11 12">
    <name type="scientific">Trypanosoma equiperdum</name>
    <dbReference type="NCBI Taxonomy" id="5694"/>
    <lineage>
        <taxon>Eukaryota</taxon>
        <taxon>Discoba</taxon>
        <taxon>Euglenozoa</taxon>
        <taxon>Kinetoplastea</taxon>
        <taxon>Metakinetoplastina</taxon>
        <taxon>Trypanosomatida</taxon>
        <taxon>Trypanosomatidae</taxon>
        <taxon>Trypanosoma</taxon>
    </lineage>
</organism>
<evidence type="ECO:0000256" key="5">
    <source>
        <dbReference type="ARBA" id="ARBA00022729"/>
    </source>
</evidence>
<keyword evidence="3" id="KW-1003">Cell membrane</keyword>
<evidence type="ECO:0000256" key="2">
    <source>
        <dbReference type="ARBA" id="ARBA00004609"/>
    </source>
</evidence>
<comment type="function">
    <text evidence="1">VSG forms a coat on the surface of the parasite. The trypanosome evades the immune response of the host by expressing a series of antigenically distinct VSGs from an estimated 1000 VSG genes.</text>
</comment>
<dbReference type="InterPro" id="IPR025932">
    <property type="entry name" value="Trypano_VSG_B_N_dom"/>
</dbReference>
<evidence type="ECO:0000259" key="10">
    <source>
        <dbReference type="Pfam" id="PF13206"/>
    </source>
</evidence>
<keyword evidence="8" id="KW-0449">Lipoprotein</keyword>
<proteinExistence type="predicted"/>
<feature type="region of interest" description="Disordered" evidence="9">
    <location>
        <begin position="169"/>
        <end position="223"/>
    </location>
</feature>
<dbReference type="RefSeq" id="XP_067079148.1">
    <property type="nucleotide sequence ID" value="XM_067223047.1"/>
</dbReference>
<evidence type="ECO:0000313" key="12">
    <source>
        <dbReference type="Proteomes" id="UP000195570"/>
    </source>
</evidence>
<sequence>MLLLNNNGMRFTNLIAAVLALVAYRTALYTNATGPTKGENAKVFALLCDLVTTAEDAAARPVSLKPAEETTNAVALITLLLTAPETLDQLVQKTTRDALLAGTSKMPHKLCTVERVADCTAALQAVDKLGKAGVKRMVASFKQRTEVLDAINATTRALTSLLQNAAETLETGKQQKGTATGKSSNLRTRHPANFVSTGKGKFGPTNHMRPKHTNGRQGGWNELGSRPNLYLRF</sequence>
<keyword evidence="12" id="KW-1185">Reference proteome</keyword>
<evidence type="ECO:0000256" key="7">
    <source>
        <dbReference type="ARBA" id="ARBA00023180"/>
    </source>
</evidence>
<dbReference type="EMBL" id="CZPT02000834">
    <property type="protein sequence ID" value="SCU67887.1"/>
    <property type="molecule type" value="Genomic_DNA"/>
</dbReference>
<name>A0A1G4I7E7_TRYEQ</name>
<accession>A0A1G4I7E7</accession>
<gene>
    <name evidence="11" type="ORF">TEOVI_000593800</name>
</gene>